<dbReference type="Proteomes" id="UP001609176">
    <property type="component" value="Unassembled WGS sequence"/>
</dbReference>
<evidence type="ECO:0000313" key="8">
    <source>
        <dbReference type="Proteomes" id="UP001609219"/>
    </source>
</evidence>
<evidence type="ECO:0000313" key="3">
    <source>
        <dbReference type="EMBL" id="MFH5208408.1"/>
    </source>
</evidence>
<keyword evidence="8" id="KW-1185">Reference proteome</keyword>
<evidence type="ECO:0000256" key="1">
    <source>
        <dbReference type="SAM" id="MobiDB-lite"/>
    </source>
</evidence>
<evidence type="ECO:0000313" key="4">
    <source>
        <dbReference type="EMBL" id="MFH5227394.1"/>
    </source>
</evidence>
<dbReference type="EMBL" id="JBIMSN010000008">
    <property type="protein sequence ID" value="MFH5227394.1"/>
    <property type="molecule type" value="Genomic_DNA"/>
</dbReference>
<dbReference type="EMBL" id="JBIMSP010000007">
    <property type="protein sequence ID" value="MFH5241610.1"/>
    <property type="molecule type" value="Genomic_DNA"/>
</dbReference>
<proteinExistence type="predicted"/>
<evidence type="ECO:0000313" key="5">
    <source>
        <dbReference type="EMBL" id="MFH5241610.1"/>
    </source>
</evidence>
<gene>
    <name evidence="5" type="ORF">ACHIPV_06865</name>
    <name evidence="3" type="ORF">ACHIPZ_09370</name>
    <name evidence="4" type="ORF">ACHIRB_02150</name>
</gene>
<protein>
    <recommendedName>
        <fullName evidence="9">DUF4878 domain-containing protein</fullName>
    </recommendedName>
</protein>
<feature type="region of interest" description="Disordered" evidence="1">
    <location>
        <begin position="1"/>
        <end position="36"/>
    </location>
</feature>
<sequence>MTAKKKKRNNRGDEAAQQVAADSADTNAVVEGADTESKWERTPVPFIAAVAVVAAIIAAIVIGGIVSPAEENVSEAQRVDQATIAYIKARNGEDAQLKGAVCPGFDDNAFVVKPGGDKITYSKVENVKVDGDRAKADVTVAADEKDLPVAEWNFVRSDGGWLVCN</sequence>
<dbReference type="EMBL" id="JBIMSO010000039">
    <property type="protein sequence ID" value="MFH5208408.1"/>
    <property type="molecule type" value="Genomic_DNA"/>
</dbReference>
<keyword evidence="2" id="KW-0472">Membrane</keyword>
<accession>A0ABW7JXP7</accession>
<keyword evidence="2" id="KW-0812">Transmembrane</keyword>
<evidence type="ECO:0000313" key="6">
    <source>
        <dbReference type="Proteomes" id="UP001609175"/>
    </source>
</evidence>
<evidence type="ECO:0008006" key="9">
    <source>
        <dbReference type="Google" id="ProtNLM"/>
    </source>
</evidence>
<feature type="transmembrane region" description="Helical" evidence="2">
    <location>
        <begin position="46"/>
        <end position="66"/>
    </location>
</feature>
<organism evidence="4 8">
    <name type="scientific">Antrihabitans spumae</name>
    <dbReference type="NCBI Taxonomy" id="3373370"/>
    <lineage>
        <taxon>Bacteria</taxon>
        <taxon>Bacillati</taxon>
        <taxon>Actinomycetota</taxon>
        <taxon>Actinomycetes</taxon>
        <taxon>Mycobacteriales</taxon>
        <taxon>Nocardiaceae</taxon>
        <taxon>Antrihabitans</taxon>
    </lineage>
</organism>
<comment type="caution">
    <text evidence="4">The sequence shown here is derived from an EMBL/GenBank/DDBJ whole genome shotgun (WGS) entry which is preliminary data.</text>
</comment>
<dbReference type="RefSeq" id="WP_395113898.1">
    <property type="nucleotide sequence ID" value="NZ_JBIMSN010000008.1"/>
</dbReference>
<keyword evidence="2" id="KW-1133">Transmembrane helix</keyword>
<name>A0ABW7JXP7_9NOCA</name>
<evidence type="ECO:0000313" key="7">
    <source>
        <dbReference type="Proteomes" id="UP001609176"/>
    </source>
</evidence>
<reference evidence="6 7" key="1">
    <citation type="submission" date="2024-10" db="EMBL/GenBank/DDBJ databases">
        <authorList>
            <person name="Riesco R."/>
        </authorList>
    </citation>
    <scope>NUCLEOTIDE SEQUENCE [LARGE SCALE GENOMIC DNA]</scope>
    <source>
        <strain evidence="5 7">NCIMB 15448</strain>
        <strain evidence="3 6">NCIMB 15449</strain>
        <strain evidence="4 8">NCIMB 15450</strain>
    </source>
</reference>
<dbReference type="Proteomes" id="UP001609175">
    <property type="component" value="Unassembled WGS sequence"/>
</dbReference>
<evidence type="ECO:0000256" key="2">
    <source>
        <dbReference type="SAM" id="Phobius"/>
    </source>
</evidence>
<dbReference type="Proteomes" id="UP001609219">
    <property type="component" value="Unassembled WGS sequence"/>
</dbReference>